<gene>
    <name evidence="3" type="ORF">CFP56_023041</name>
</gene>
<proteinExistence type="predicted"/>
<evidence type="ECO:0008006" key="5">
    <source>
        <dbReference type="Google" id="ProtNLM"/>
    </source>
</evidence>
<name>A0AAW0KB54_QUESU</name>
<comment type="caution">
    <text evidence="3">The sequence shown here is derived from an EMBL/GenBank/DDBJ whole genome shotgun (WGS) entry which is preliminary data.</text>
</comment>
<protein>
    <recommendedName>
        <fullName evidence="5">Microtubule-associated protein</fullName>
    </recommendedName>
</protein>
<dbReference type="Proteomes" id="UP000237347">
    <property type="component" value="Unassembled WGS sequence"/>
</dbReference>
<dbReference type="AlphaFoldDB" id="A0AAW0KB54"/>
<sequence>KDERRSKALHQQTQKSRLKQFQEHQTKTPRLSSPSAMDTHGSSALPPQPPPKESLARRYKFLWPLLVAVNLAVGAYHNVVCRALNMLLKKLRVSVNFCSLPLCADKEESRAYRRRSATPVSIPATKTAHISKKTLPSPLVTKLVTLREPIPEDQQQELFKWMLEEKKKIKPKDPEEKKRIDEEKAIL</sequence>
<organism evidence="3 4">
    <name type="scientific">Quercus suber</name>
    <name type="common">Cork oak</name>
    <dbReference type="NCBI Taxonomy" id="58331"/>
    <lineage>
        <taxon>Eukaryota</taxon>
        <taxon>Viridiplantae</taxon>
        <taxon>Streptophyta</taxon>
        <taxon>Embryophyta</taxon>
        <taxon>Tracheophyta</taxon>
        <taxon>Spermatophyta</taxon>
        <taxon>Magnoliopsida</taxon>
        <taxon>eudicotyledons</taxon>
        <taxon>Gunneridae</taxon>
        <taxon>Pentapetalae</taxon>
        <taxon>rosids</taxon>
        <taxon>fabids</taxon>
        <taxon>Fagales</taxon>
        <taxon>Fagaceae</taxon>
        <taxon>Quercus</taxon>
    </lineage>
</organism>
<feature type="non-terminal residue" evidence="3">
    <location>
        <position position="1"/>
    </location>
</feature>
<evidence type="ECO:0000256" key="1">
    <source>
        <dbReference type="SAM" id="MobiDB-lite"/>
    </source>
</evidence>
<accession>A0AAW0KB54</accession>
<evidence type="ECO:0000256" key="2">
    <source>
        <dbReference type="SAM" id="Phobius"/>
    </source>
</evidence>
<feature type="compositionally biased region" description="Polar residues" evidence="1">
    <location>
        <begin position="28"/>
        <end position="42"/>
    </location>
</feature>
<reference evidence="3 4" key="1">
    <citation type="journal article" date="2018" name="Sci. Data">
        <title>The draft genome sequence of cork oak.</title>
        <authorList>
            <person name="Ramos A.M."/>
            <person name="Usie A."/>
            <person name="Barbosa P."/>
            <person name="Barros P.M."/>
            <person name="Capote T."/>
            <person name="Chaves I."/>
            <person name="Simoes F."/>
            <person name="Abreu I."/>
            <person name="Carrasquinho I."/>
            <person name="Faro C."/>
            <person name="Guimaraes J.B."/>
            <person name="Mendonca D."/>
            <person name="Nobrega F."/>
            <person name="Rodrigues L."/>
            <person name="Saibo N.J.M."/>
            <person name="Varela M.C."/>
            <person name="Egas C."/>
            <person name="Matos J."/>
            <person name="Miguel C.M."/>
            <person name="Oliveira M.M."/>
            <person name="Ricardo C.P."/>
            <person name="Goncalves S."/>
        </authorList>
    </citation>
    <scope>NUCLEOTIDE SEQUENCE [LARGE SCALE GENOMIC DNA]</scope>
    <source>
        <strain evidence="4">cv. HL8</strain>
    </source>
</reference>
<keyword evidence="2" id="KW-1133">Transmembrane helix</keyword>
<keyword evidence="2" id="KW-0472">Membrane</keyword>
<feature type="transmembrane region" description="Helical" evidence="2">
    <location>
        <begin position="61"/>
        <end position="79"/>
    </location>
</feature>
<keyword evidence="2" id="KW-0812">Transmembrane</keyword>
<evidence type="ECO:0000313" key="4">
    <source>
        <dbReference type="Proteomes" id="UP000237347"/>
    </source>
</evidence>
<dbReference type="PANTHER" id="PTHR34364:SF1">
    <property type="entry name" value="WAS_WASL-INTERACTING FAMILY PROTEIN"/>
    <property type="match status" value="1"/>
</dbReference>
<dbReference type="EMBL" id="PKMF04000363">
    <property type="protein sequence ID" value="KAK7835838.1"/>
    <property type="molecule type" value="Genomic_DNA"/>
</dbReference>
<evidence type="ECO:0000313" key="3">
    <source>
        <dbReference type="EMBL" id="KAK7835838.1"/>
    </source>
</evidence>
<feature type="region of interest" description="Disordered" evidence="1">
    <location>
        <begin position="1"/>
        <end position="52"/>
    </location>
</feature>
<dbReference type="PANTHER" id="PTHR34364">
    <property type="entry name" value="WAS/WASL-INTERACTING FAMILY PROTEIN"/>
    <property type="match status" value="1"/>
</dbReference>
<keyword evidence="4" id="KW-1185">Reference proteome</keyword>